<feature type="region of interest" description="Disordered" evidence="1">
    <location>
        <begin position="26"/>
        <end position="52"/>
    </location>
</feature>
<dbReference type="SUPFAM" id="SSF53474">
    <property type="entry name" value="alpha/beta-Hydrolases"/>
    <property type="match status" value="1"/>
</dbReference>
<accession>A0ABT2MF50</accession>
<protein>
    <submittedName>
        <fullName evidence="3">Lipase family protein</fullName>
    </submittedName>
</protein>
<feature type="region of interest" description="Disordered" evidence="1">
    <location>
        <begin position="405"/>
        <end position="436"/>
    </location>
</feature>
<reference evidence="4" key="1">
    <citation type="submission" date="2023-07" db="EMBL/GenBank/DDBJ databases">
        <authorList>
            <person name="Deng Y."/>
            <person name="Zhang Y.-Q."/>
        </authorList>
    </citation>
    <scope>NUCLEOTIDE SEQUENCE [LARGE SCALE GENOMIC DNA]</scope>
    <source>
        <strain evidence="4">CPCC 205710</strain>
    </source>
</reference>
<dbReference type="RefSeq" id="WP_260994964.1">
    <property type="nucleotide sequence ID" value="NZ_JAODWD010000005.1"/>
</dbReference>
<feature type="compositionally biased region" description="Acidic residues" evidence="1">
    <location>
        <begin position="421"/>
        <end position="436"/>
    </location>
</feature>
<comment type="caution">
    <text evidence="3">The sequence shown here is derived from an EMBL/GenBank/DDBJ whole genome shotgun (WGS) entry which is preliminary data.</text>
</comment>
<dbReference type="PANTHER" id="PTHR34853">
    <property type="match status" value="1"/>
</dbReference>
<keyword evidence="2" id="KW-0732">Signal</keyword>
<keyword evidence="4" id="KW-1185">Reference proteome</keyword>
<evidence type="ECO:0000313" key="3">
    <source>
        <dbReference type="EMBL" id="MCT7660897.1"/>
    </source>
</evidence>
<dbReference type="PANTHER" id="PTHR34853:SF1">
    <property type="entry name" value="LIPASE 5"/>
    <property type="match status" value="1"/>
</dbReference>
<organism evidence="3 4">
    <name type="scientific">Mycobacterium deserti</name>
    <dbReference type="NCBI Taxonomy" id="2978347"/>
    <lineage>
        <taxon>Bacteria</taxon>
        <taxon>Bacillati</taxon>
        <taxon>Actinomycetota</taxon>
        <taxon>Actinomycetes</taxon>
        <taxon>Mycobacteriales</taxon>
        <taxon>Mycobacteriaceae</taxon>
        <taxon>Mycobacterium</taxon>
    </lineage>
</organism>
<dbReference type="EMBL" id="JAODWD010000005">
    <property type="protein sequence ID" value="MCT7660897.1"/>
    <property type="molecule type" value="Genomic_DNA"/>
</dbReference>
<evidence type="ECO:0000256" key="1">
    <source>
        <dbReference type="SAM" id="MobiDB-lite"/>
    </source>
</evidence>
<dbReference type="PIRSF" id="PIRSF029171">
    <property type="entry name" value="Esterase_LipA"/>
    <property type="match status" value="1"/>
</dbReference>
<dbReference type="InterPro" id="IPR005152">
    <property type="entry name" value="Lipase_secreted"/>
</dbReference>
<dbReference type="Pfam" id="PF03583">
    <property type="entry name" value="LIP"/>
    <property type="match status" value="1"/>
</dbReference>
<evidence type="ECO:0000256" key="2">
    <source>
        <dbReference type="SAM" id="SignalP"/>
    </source>
</evidence>
<dbReference type="Proteomes" id="UP001206639">
    <property type="component" value="Unassembled WGS sequence"/>
</dbReference>
<feature type="signal peptide" evidence="2">
    <location>
        <begin position="1"/>
        <end position="26"/>
    </location>
</feature>
<sequence>MTRRRRPQAALCALLALGLLIPGCTSENRPPKPSGDIGVDLRPDTTGAGSDPGALVAARTLPTVDLRLRSMTSIAARMEYTSTSGVDGSRTRVSGTVFVPTGPPPPGGWPVVVYGHPTTGISAECAPSASPTLLGASSTIVALVNARYVVTVPDYQGLGVDDSHHPYLDPISAGNNVIDAMRATRRLVPDVSDRWVGVGLSQGGQAVWAANELTPVYGAGLALLGTVSLAPPTDLTGFAFDAAAGTLTKQQQAALQLMLATLAKEQPDFNLDDYRRGTVAEKWDSLSSCDGARAAARVAALDKVTPDDLRPATPEAVAKLEGLLRARSLPQRPAVAPMLVIYGGRDELLPGPWTDRALAAACGMGDVIDIQFQPDKTHNDLDVSRTFGWIGERFAGLPAVNSCAATAPAQPPTEEPLVDPSEAEVTEDGAMMEEGQ</sequence>
<name>A0ABT2MF50_9MYCO</name>
<dbReference type="InterPro" id="IPR029058">
    <property type="entry name" value="AB_hydrolase_fold"/>
</dbReference>
<proteinExistence type="predicted"/>
<dbReference type="Gene3D" id="3.40.50.1820">
    <property type="entry name" value="alpha/beta hydrolase"/>
    <property type="match status" value="2"/>
</dbReference>
<gene>
    <name evidence="3" type="ORF">N4S67_21060</name>
</gene>
<feature type="chain" id="PRO_5046074702" evidence="2">
    <location>
        <begin position="27"/>
        <end position="436"/>
    </location>
</feature>
<evidence type="ECO:0000313" key="4">
    <source>
        <dbReference type="Proteomes" id="UP001206639"/>
    </source>
</evidence>